<dbReference type="AlphaFoldDB" id="A0A9D2IL43"/>
<evidence type="ECO:0000313" key="2">
    <source>
        <dbReference type="Proteomes" id="UP000824014"/>
    </source>
</evidence>
<reference evidence="1" key="2">
    <citation type="submission" date="2021-04" db="EMBL/GenBank/DDBJ databases">
        <authorList>
            <person name="Gilroy R."/>
        </authorList>
    </citation>
    <scope>NUCLEOTIDE SEQUENCE</scope>
    <source>
        <strain evidence="1">ChiHjej11B10-19426</strain>
    </source>
</reference>
<keyword evidence="1" id="KW-0012">Acyltransferase</keyword>
<name>A0A9D2IL43_9BACT</name>
<keyword evidence="1" id="KW-0808">Transferase</keyword>
<dbReference type="Proteomes" id="UP000824014">
    <property type="component" value="Unassembled WGS sequence"/>
</dbReference>
<organism evidence="1 2">
    <name type="scientific">Candidatus Tidjanibacter faecipullorum</name>
    <dbReference type="NCBI Taxonomy" id="2838766"/>
    <lineage>
        <taxon>Bacteria</taxon>
        <taxon>Pseudomonadati</taxon>
        <taxon>Bacteroidota</taxon>
        <taxon>Bacteroidia</taxon>
        <taxon>Bacteroidales</taxon>
        <taxon>Rikenellaceae</taxon>
        <taxon>Tidjanibacter</taxon>
    </lineage>
</organism>
<dbReference type="PANTHER" id="PTHR30068:SF3">
    <property type="entry name" value="PHOSPHOLIPID_GLYCEROL ACYLTRANSFERASE DOMAIN-CONTAINING PROTEIN"/>
    <property type="match status" value="1"/>
</dbReference>
<proteinExistence type="predicted"/>
<dbReference type="GO" id="GO:0016746">
    <property type="term" value="F:acyltransferase activity"/>
    <property type="evidence" value="ECO:0007669"/>
    <property type="project" value="UniProtKB-KW"/>
</dbReference>
<dbReference type="GO" id="GO:0019698">
    <property type="term" value="P:D-galacturonate catabolic process"/>
    <property type="evidence" value="ECO:0007669"/>
    <property type="project" value="TreeGrafter"/>
</dbReference>
<sequence length="383" mass="43179">MNEIVDAEERPDLLPFEDAAVPAAMKRLVADPLLGDMARFAFPEIPVADIKEQLLHVASADEFQEVFVRPMLERILKKSCSSFTMGGLEHIDFSCGHLFMSDHRDIVLDGSLLQLALLRCDLPTSEITFGSNLISSPFVEDFGKCNKMYKILRGGSARDLVRNSHILSEHIRRVVRDGRSIWISQRDGRTKDGNDHTDQGLIKMLTLSGGEDVAASLSELHIVPFAISYEYESCDALKARELYMRRRGDYRKAPGEDLRSIITGVKQFKGAIHLEICPPLRPEEIRQLSAGDEGNELLRGVASLIDRRIYEAYRLFPTNYIAYDRKFGTARYAGAEYAPEQYRAFGDYLEQCTEGFDGDREELFGILLDIYATPVENKLAVEA</sequence>
<gene>
    <name evidence="1" type="ORF">H9816_02990</name>
</gene>
<evidence type="ECO:0000313" key="1">
    <source>
        <dbReference type="EMBL" id="HIZ14866.1"/>
    </source>
</evidence>
<protein>
    <submittedName>
        <fullName evidence="1">Acyltransferase</fullName>
    </submittedName>
</protein>
<reference evidence="1" key="1">
    <citation type="journal article" date="2021" name="PeerJ">
        <title>Extensive microbial diversity within the chicken gut microbiome revealed by metagenomics and culture.</title>
        <authorList>
            <person name="Gilroy R."/>
            <person name="Ravi A."/>
            <person name="Getino M."/>
            <person name="Pursley I."/>
            <person name="Horton D.L."/>
            <person name="Alikhan N.F."/>
            <person name="Baker D."/>
            <person name="Gharbi K."/>
            <person name="Hall N."/>
            <person name="Watson M."/>
            <person name="Adriaenssens E.M."/>
            <person name="Foster-Nyarko E."/>
            <person name="Jarju S."/>
            <person name="Secka A."/>
            <person name="Antonio M."/>
            <person name="Oren A."/>
            <person name="Chaudhuri R.R."/>
            <person name="La Ragione R."/>
            <person name="Hildebrand F."/>
            <person name="Pallen M.J."/>
        </authorList>
    </citation>
    <scope>NUCLEOTIDE SEQUENCE</scope>
    <source>
        <strain evidence="1">ChiHjej11B10-19426</strain>
    </source>
</reference>
<accession>A0A9D2IL43</accession>
<comment type="caution">
    <text evidence="1">The sequence shown here is derived from an EMBL/GenBank/DDBJ whole genome shotgun (WGS) entry which is preliminary data.</text>
</comment>
<dbReference type="GO" id="GO:0042840">
    <property type="term" value="P:D-glucuronate catabolic process"/>
    <property type="evidence" value="ECO:0007669"/>
    <property type="project" value="TreeGrafter"/>
</dbReference>
<dbReference type="PANTHER" id="PTHR30068">
    <property type="entry name" value="URONATE ISOMERASE"/>
    <property type="match status" value="1"/>
</dbReference>
<dbReference type="EMBL" id="DXCC01000008">
    <property type="protein sequence ID" value="HIZ14866.1"/>
    <property type="molecule type" value="Genomic_DNA"/>
</dbReference>